<keyword evidence="1" id="KW-1133">Transmembrane helix</keyword>
<proteinExistence type="predicted"/>
<dbReference type="RefSeq" id="WP_238478945.1">
    <property type="nucleotide sequence ID" value="NZ_CP064786.1"/>
</dbReference>
<dbReference type="EMBL" id="CP064786">
    <property type="protein sequence ID" value="QSG01838.1"/>
    <property type="molecule type" value="Genomic_DNA"/>
</dbReference>
<evidence type="ECO:0000313" key="3">
    <source>
        <dbReference type="Proteomes" id="UP000663586"/>
    </source>
</evidence>
<dbReference type="GeneID" id="70683992"/>
<dbReference type="Proteomes" id="UP000663586">
    <property type="component" value="Chromosome"/>
</dbReference>
<dbReference type="KEGG" id="hara:AArcS_0611"/>
<gene>
    <name evidence="2" type="ORF">AArcS_0611</name>
</gene>
<organism evidence="2 3">
    <name type="scientific">Natranaeroarchaeum sulfidigenes</name>
    <dbReference type="NCBI Taxonomy" id="2784880"/>
    <lineage>
        <taxon>Archaea</taxon>
        <taxon>Methanobacteriati</taxon>
        <taxon>Methanobacteriota</taxon>
        <taxon>Stenosarchaea group</taxon>
        <taxon>Halobacteria</taxon>
        <taxon>Halobacteriales</taxon>
        <taxon>Natronoarchaeaceae</taxon>
        <taxon>Natranaeroarchaeum</taxon>
    </lineage>
</organism>
<sequence length="81" mass="8847">MSLSQDLLRRLRALNESGNLYLFLGGLTAFLSWVFMPLLGLIAGFCGIELYRKKGLPITGIVIGGIGITAVLTWFVILAVY</sequence>
<accession>A0A897MPE9</accession>
<reference evidence="2" key="1">
    <citation type="submission" date="2020-11" db="EMBL/GenBank/DDBJ databases">
        <title>Carbohydrate-dependent, anaerobic sulfur respiration: A novel catabolism in halophilic archaea.</title>
        <authorList>
            <person name="Sorokin D.Y."/>
            <person name="Messina E."/>
            <person name="Smedile F."/>
            <person name="La Cono V."/>
            <person name="Hallsworth J.E."/>
            <person name="Yakimov M.M."/>
        </authorList>
    </citation>
    <scope>NUCLEOTIDE SEQUENCE</scope>
    <source>
        <strain evidence="2">AArc-S</strain>
    </source>
</reference>
<name>A0A897MPE9_9EURY</name>
<evidence type="ECO:0000313" key="2">
    <source>
        <dbReference type="EMBL" id="QSG01838.1"/>
    </source>
</evidence>
<feature type="transmembrane region" description="Helical" evidence="1">
    <location>
        <begin position="20"/>
        <end position="46"/>
    </location>
</feature>
<protein>
    <submittedName>
        <fullName evidence="2">Putative membrane protein</fullName>
    </submittedName>
</protein>
<keyword evidence="1" id="KW-0812">Transmembrane</keyword>
<evidence type="ECO:0000256" key="1">
    <source>
        <dbReference type="SAM" id="Phobius"/>
    </source>
</evidence>
<dbReference type="AlphaFoldDB" id="A0A897MPE9"/>
<feature type="transmembrane region" description="Helical" evidence="1">
    <location>
        <begin position="58"/>
        <end position="80"/>
    </location>
</feature>
<keyword evidence="3" id="KW-1185">Reference proteome</keyword>
<keyword evidence="1" id="KW-0472">Membrane</keyword>